<dbReference type="AlphaFoldDB" id="A0A8H7SHV4"/>
<evidence type="ECO:0000313" key="1">
    <source>
        <dbReference type="EMBL" id="KAG2230699.1"/>
    </source>
</evidence>
<name>A0A8H7SHV4_9FUNG</name>
<organism evidence="1 2">
    <name type="scientific">Thamnidium elegans</name>
    <dbReference type="NCBI Taxonomy" id="101142"/>
    <lineage>
        <taxon>Eukaryota</taxon>
        <taxon>Fungi</taxon>
        <taxon>Fungi incertae sedis</taxon>
        <taxon>Mucoromycota</taxon>
        <taxon>Mucoromycotina</taxon>
        <taxon>Mucoromycetes</taxon>
        <taxon>Mucorales</taxon>
        <taxon>Mucorineae</taxon>
        <taxon>Mucoraceae</taxon>
        <taxon>Thamnidium</taxon>
    </lineage>
</organism>
<gene>
    <name evidence="1" type="ORF">INT48_003706</name>
</gene>
<accession>A0A8H7SHV4</accession>
<dbReference type="EMBL" id="JAEPRE010000187">
    <property type="protein sequence ID" value="KAG2230699.1"/>
    <property type="molecule type" value="Genomic_DNA"/>
</dbReference>
<proteinExistence type="predicted"/>
<sequence length="195" mass="21903">MLVKIGDWEAITLSSLNGKSYHILTSLENIQDVLVNQSVDQWTPPTTTERATGEYTAITVITCSKLLKPMTESINKDWIISLQLRYAVSQLLAGAILIEQYTDILVNCIEPYGRLKSTDARYKRRIATTIHLSSYPKKENKYGWMTIVQVQEDNIAIINNFELNSLLQSLADSLSTSIKDANLNAAKLLEKPLKA</sequence>
<reference evidence="1" key="1">
    <citation type="submission" date="2021-01" db="EMBL/GenBank/DDBJ databases">
        <title>Metabolic potential, ecology and presence of endohyphal bacteria is reflected in genomic diversity of Mucoromycotina.</title>
        <authorList>
            <person name="Muszewska A."/>
            <person name="Okrasinska A."/>
            <person name="Steczkiewicz K."/>
            <person name="Drgas O."/>
            <person name="Orlowska M."/>
            <person name="Perlinska-Lenart U."/>
            <person name="Aleksandrzak-Piekarczyk T."/>
            <person name="Szatraj K."/>
            <person name="Zielenkiewicz U."/>
            <person name="Pilsyk S."/>
            <person name="Malc E."/>
            <person name="Mieczkowski P."/>
            <person name="Kruszewska J.S."/>
            <person name="Biernat P."/>
            <person name="Pawlowska J."/>
        </authorList>
    </citation>
    <scope>NUCLEOTIDE SEQUENCE</scope>
    <source>
        <strain evidence="1">WA0000018081</strain>
    </source>
</reference>
<comment type="caution">
    <text evidence="1">The sequence shown here is derived from an EMBL/GenBank/DDBJ whole genome shotgun (WGS) entry which is preliminary data.</text>
</comment>
<dbReference type="Proteomes" id="UP000613177">
    <property type="component" value="Unassembled WGS sequence"/>
</dbReference>
<protein>
    <submittedName>
        <fullName evidence="1">Uncharacterized protein</fullName>
    </submittedName>
</protein>
<keyword evidence="2" id="KW-1185">Reference proteome</keyword>
<evidence type="ECO:0000313" key="2">
    <source>
        <dbReference type="Proteomes" id="UP000613177"/>
    </source>
</evidence>